<dbReference type="InterPro" id="IPR052345">
    <property type="entry name" value="Rad_response_metalloprotease"/>
</dbReference>
<dbReference type="EMBL" id="CP088280">
    <property type="protein sequence ID" value="UGX93506.1"/>
    <property type="molecule type" value="Genomic_DNA"/>
</dbReference>
<dbReference type="InterPro" id="IPR001387">
    <property type="entry name" value="Cro/C1-type_HTH"/>
</dbReference>
<dbReference type="AlphaFoldDB" id="A0A7Z0QB26"/>
<reference evidence="3 4" key="1">
    <citation type="journal article" date="2017" name="Syst. Appl. Microbiol.">
        <title>Soybeans inoculated with root zone soils of Canadian native legumes harbour diverse and novel Bradyrhizobium spp. that possess agricultural potential.</title>
        <authorList>
            <person name="Bromfield E.S.P."/>
            <person name="Cloutier S."/>
            <person name="Tambong J.T."/>
            <person name="Tran Thi T.V."/>
        </authorList>
    </citation>
    <scope>NUCLEOTIDE SEQUENCE [LARGE SCALE GENOMIC DNA]</scope>
    <source>
        <strain evidence="3 4">323S2</strain>
    </source>
</reference>
<gene>
    <name evidence="3" type="ORF">G6321_00049285</name>
    <name evidence="2" type="ORF">G6321_19120</name>
</gene>
<dbReference type="PANTHER" id="PTHR43236:SF2">
    <property type="entry name" value="BLL0069 PROTEIN"/>
    <property type="match status" value="1"/>
</dbReference>
<dbReference type="Proteomes" id="UP000564836">
    <property type="component" value="Chromosome"/>
</dbReference>
<reference evidence="2" key="2">
    <citation type="submission" date="2020-06" db="EMBL/GenBank/DDBJ databases">
        <title>Whole Genome Sequence of Bradyrhizobium sp. Strain 323S2.</title>
        <authorList>
            <person name="Bromfield E.S.P."/>
        </authorList>
    </citation>
    <scope>NUCLEOTIDE SEQUENCE [LARGE SCALE GENOMIC DNA]</scope>
    <source>
        <strain evidence="2">323S2</strain>
    </source>
</reference>
<dbReference type="Pfam" id="PF06114">
    <property type="entry name" value="Peptidase_M78"/>
    <property type="match status" value="1"/>
</dbReference>
<dbReference type="CDD" id="cd00093">
    <property type="entry name" value="HTH_XRE"/>
    <property type="match status" value="1"/>
</dbReference>
<dbReference type="PANTHER" id="PTHR43236">
    <property type="entry name" value="ANTITOXIN HIGA1"/>
    <property type="match status" value="1"/>
</dbReference>
<accession>A0A7Z0QB26</accession>
<dbReference type="Gene3D" id="1.10.10.2910">
    <property type="match status" value="1"/>
</dbReference>
<evidence type="ECO:0000313" key="2">
    <source>
        <dbReference type="EMBL" id="NYY90463.1"/>
    </source>
</evidence>
<dbReference type="EMBL" id="JACBFH010000001">
    <property type="protein sequence ID" value="NYY90463.1"/>
    <property type="molecule type" value="Genomic_DNA"/>
</dbReference>
<feature type="domain" description="IrrE N-terminal-like" evidence="1">
    <location>
        <begin position="164"/>
        <end position="278"/>
    </location>
</feature>
<dbReference type="InterPro" id="IPR010359">
    <property type="entry name" value="IrrE_HExxH"/>
</dbReference>
<proteinExistence type="predicted"/>
<evidence type="ECO:0000259" key="1">
    <source>
        <dbReference type="Pfam" id="PF06114"/>
    </source>
</evidence>
<name>A0A7Z0QB26_9BRAD</name>
<evidence type="ECO:0000313" key="4">
    <source>
        <dbReference type="Proteomes" id="UP000564836"/>
    </source>
</evidence>
<sequence>MASLKKNVDQVLNARGLSRAELGSRVGLTESALNEFLRAPPKRSEGVLKKISRELLVPDFFLFAESVPIEGARFPDFRLTTPKQSGYSRETLQWMDLATSIQSKAEQESPRPRAAYSIKSSVGSSNSVAAAAKNLRDKLDFTFEVQTEARDARTLFAWLRRQVETLNVFVLQLSFPDKDGAGFCLTGKHYDVIVLNTRRQSSERRLFTLAHELYHCALGMSGVSDPFIVNNTIERLCNQFAVEFLAPSAFILPLARRTIRTRTLDIDQLKRFSRLTKLSMHASVIRLVELEIYDPSAVGAWQRFIRANGDPELSSGGGGKRQEEWKYKLAKYGFKFAEVFGEAKARGDYDDYEFYRLSGIKPKYQDDYIKKSTNARPEDAIEAEGGEDA</sequence>
<evidence type="ECO:0000313" key="3">
    <source>
        <dbReference type="EMBL" id="UGX93506.1"/>
    </source>
</evidence>
<dbReference type="RefSeq" id="WP_166347274.1">
    <property type="nucleotide sequence ID" value="NZ_CP088280.1"/>
</dbReference>
<protein>
    <submittedName>
        <fullName evidence="2">ImmA/IrrE family metallo-endopeptidase</fullName>
    </submittedName>
    <submittedName>
        <fullName evidence="3">XRE family transcriptional regulator</fullName>
    </submittedName>
</protein>
<organism evidence="2">
    <name type="scientific">Bradyrhizobium barranii subsp. barranii</name>
    <dbReference type="NCBI Taxonomy" id="2823807"/>
    <lineage>
        <taxon>Bacteria</taxon>
        <taxon>Pseudomonadati</taxon>
        <taxon>Pseudomonadota</taxon>
        <taxon>Alphaproteobacteria</taxon>
        <taxon>Hyphomicrobiales</taxon>
        <taxon>Nitrobacteraceae</taxon>
        <taxon>Bradyrhizobium</taxon>
        <taxon>Bradyrhizobium barranii</taxon>
    </lineage>
</organism>
<reference evidence="3 4" key="3">
    <citation type="journal article" date="2022" name="Int. J. Syst. Evol. Microbiol.">
        <title>Strains of Bradyrhizobium barranii sp. nov. associated with legumes native to Canada are symbionts of soybeans and belong to different subspecies (subsp. barranii subsp. nov. and subsp. apii subsp. nov.) and symbiovars (sv. glycinearum and sv. septentrionale).</title>
        <authorList>
            <person name="Bromfield E.S.P."/>
            <person name="Cloutier S."/>
            <person name="Wasai-Hara S."/>
            <person name="Minamisawa K."/>
        </authorList>
    </citation>
    <scope>NUCLEOTIDE SEQUENCE [LARGE SCALE GENOMIC DNA]</scope>
    <source>
        <strain evidence="3 4">323S2</strain>
    </source>
</reference>